<reference evidence="5" key="1">
    <citation type="submission" date="2017-11" db="EMBL/GenBank/DDBJ databases">
        <authorList>
            <person name="Kajale S.C."/>
            <person name="Sharma A."/>
        </authorList>
    </citation>
    <scope>NUCLEOTIDE SEQUENCE</scope>
    <source>
        <strain evidence="5">LS1_42</strain>
    </source>
</reference>
<name>A0A8J8TQY4_9EURY</name>
<dbReference type="PANTHER" id="PTHR30290">
    <property type="entry name" value="PERIPLASMIC BINDING COMPONENT OF ABC TRANSPORTER"/>
    <property type="match status" value="1"/>
</dbReference>
<keyword evidence="3" id="KW-0732">Signal</keyword>
<dbReference type="Proteomes" id="UP000766904">
    <property type="component" value="Unassembled WGS sequence"/>
</dbReference>
<comment type="caution">
    <text evidence="5">The sequence shown here is derived from an EMBL/GenBank/DDBJ whole genome shotgun (WGS) entry which is preliminary data.</text>
</comment>
<dbReference type="GO" id="GO:1904680">
    <property type="term" value="F:peptide transmembrane transporter activity"/>
    <property type="evidence" value="ECO:0007669"/>
    <property type="project" value="TreeGrafter"/>
</dbReference>
<dbReference type="PANTHER" id="PTHR30290:SF9">
    <property type="entry name" value="OLIGOPEPTIDE-BINDING PROTEIN APPA"/>
    <property type="match status" value="1"/>
</dbReference>
<feature type="domain" description="Solute-binding protein family 5" evidence="4">
    <location>
        <begin position="131"/>
        <end position="527"/>
    </location>
</feature>
<evidence type="ECO:0000256" key="2">
    <source>
        <dbReference type="ARBA" id="ARBA00022448"/>
    </source>
</evidence>
<dbReference type="Pfam" id="PF00496">
    <property type="entry name" value="SBP_bac_5"/>
    <property type="match status" value="1"/>
</dbReference>
<keyword evidence="6" id="KW-1185">Reference proteome</keyword>
<dbReference type="CDD" id="cd00995">
    <property type="entry name" value="PBP2_NikA_DppA_OppA_like"/>
    <property type="match status" value="1"/>
</dbReference>
<dbReference type="GO" id="GO:0042597">
    <property type="term" value="C:periplasmic space"/>
    <property type="evidence" value="ECO:0007669"/>
    <property type="project" value="UniProtKB-ARBA"/>
</dbReference>
<dbReference type="GO" id="GO:0015833">
    <property type="term" value="P:peptide transport"/>
    <property type="evidence" value="ECO:0007669"/>
    <property type="project" value="TreeGrafter"/>
</dbReference>
<protein>
    <submittedName>
        <fullName evidence="5">Peptide ABC transporter substrate-binding protein</fullName>
    </submittedName>
</protein>
<dbReference type="AlphaFoldDB" id="A0A8J8TQY4"/>
<dbReference type="SUPFAM" id="SSF53850">
    <property type="entry name" value="Periplasmic binding protein-like II"/>
    <property type="match status" value="1"/>
</dbReference>
<dbReference type="EMBL" id="PHNJ01000011">
    <property type="protein sequence ID" value="TYL37179.1"/>
    <property type="molecule type" value="Genomic_DNA"/>
</dbReference>
<dbReference type="GO" id="GO:0043190">
    <property type="term" value="C:ATP-binding cassette (ABC) transporter complex"/>
    <property type="evidence" value="ECO:0007669"/>
    <property type="project" value="InterPro"/>
</dbReference>
<comment type="similarity">
    <text evidence="1">Belongs to the bacterial solute-binding protein 5 family.</text>
</comment>
<keyword evidence="2" id="KW-0813">Transport</keyword>
<sequence>MYGNVSLLCQYIDFMKDFETLLLRLHTVSSNFMTSSGGADGSSTDERFSRRSFLAAGGVAAATTVAGCGGGEEIDENGEGGDGDVDGTYLRMAVDSISSMDPVIIQLDSVGEYNIYERLTTHTDGRLPAEGQLAEDWTTEEDGAVYEFELKEGVQFHDGSELTADDFVYSWRRMAESPDTRNADDLFDTFEIAHERDDEGELVPDSLAVEAVDDHTLRVELARPFYMTLDQLANISFAATPEGVVGDIEGYDGEMDQSEFGTENPIGTGPFQFEDWQEGSHLSIERFDDYHGEVAEIDGVHWSIMDDSNARLNRALNRNLDVFTMEPSQFDPDLLEIEDTDEEGREIGTYGPLDNEETVQYQSSEVLISHYIVFNTANVDELAARRAIAHVIDQHRLAENEFNEMYDPAYHIVTPSTFPGGEDRYHEMAENEYPYGYAESQIEEAASIMEEAGYGEDDRYEMTLTVMPDSIWQDFGELLASQARAAHIEIDVEEAPFATIIDRAIEGTMDAFTLWDRMDYPGPDIFHRFLHPTPDAPQFTRISQGVDAEYADEAEDAWEQYLENRGETDEEEEARNEAFERIEAANLEMVAQLPLLHERVHRFIYDWVDISMHGVMEYQQYNTVSIDDQP</sequence>
<dbReference type="InterPro" id="IPR039424">
    <property type="entry name" value="SBP_5"/>
</dbReference>
<gene>
    <name evidence="5" type="ORF">CV102_17790</name>
</gene>
<evidence type="ECO:0000259" key="4">
    <source>
        <dbReference type="Pfam" id="PF00496"/>
    </source>
</evidence>
<dbReference type="Gene3D" id="3.40.190.10">
    <property type="entry name" value="Periplasmic binding protein-like II"/>
    <property type="match status" value="1"/>
</dbReference>
<dbReference type="PIRSF" id="PIRSF002741">
    <property type="entry name" value="MppA"/>
    <property type="match status" value="1"/>
</dbReference>
<evidence type="ECO:0000256" key="3">
    <source>
        <dbReference type="ARBA" id="ARBA00022729"/>
    </source>
</evidence>
<dbReference type="Gene3D" id="3.10.105.10">
    <property type="entry name" value="Dipeptide-binding Protein, Domain 3"/>
    <property type="match status" value="1"/>
</dbReference>
<evidence type="ECO:0000256" key="1">
    <source>
        <dbReference type="ARBA" id="ARBA00005695"/>
    </source>
</evidence>
<proteinExistence type="inferred from homology"/>
<evidence type="ECO:0000313" key="6">
    <source>
        <dbReference type="Proteomes" id="UP000766904"/>
    </source>
</evidence>
<evidence type="ECO:0000313" key="5">
    <source>
        <dbReference type="EMBL" id="TYL37179.1"/>
    </source>
</evidence>
<dbReference type="InterPro" id="IPR000914">
    <property type="entry name" value="SBP_5_dom"/>
</dbReference>
<dbReference type="InterPro" id="IPR030678">
    <property type="entry name" value="Peptide/Ni-bd"/>
</dbReference>
<accession>A0A8J8TQY4</accession>
<organism evidence="5 6">
    <name type="scientific">Natronococcus pandeyae</name>
    <dbReference type="NCBI Taxonomy" id="2055836"/>
    <lineage>
        <taxon>Archaea</taxon>
        <taxon>Methanobacteriati</taxon>
        <taxon>Methanobacteriota</taxon>
        <taxon>Stenosarchaea group</taxon>
        <taxon>Halobacteria</taxon>
        <taxon>Halobacteriales</taxon>
        <taxon>Natrialbaceae</taxon>
        <taxon>Natronococcus</taxon>
    </lineage>
</organism>